<evidence type="ECO:0000313" key="9">
    <source>
        <dbReference type="EMBL" id="QBF76166.1"/>
    </source>
</evidence>
<feature type="transmembrane region" description="Helical" evidence="8">
    <location>
        <begin position="6"/>
        <end position="27"/>
    </location>
</feature>
<reference evidence="9 10" key="1">
    <citation type="journal article" date="2019" name="Appl. Environ. Microbiol.">
        <title>Clostridium scindens ATCC 35704: integration of nutritional requirements, the complete genome sequence, and global transcriptional responses to bile acids.</title>
        <authorList>
            <person name="Devendran S."/>
            <person name="Shrestha R."/>
            <person name="Alves J.M.P."/>
            <person name="Wolf P.G."/>
            <person name="Ly L."/>
            <person name="Hernandez A.G."/>
            <person name="Mendez-Garcia C."/>
            <person name="Inboden A."/>
            <person name="Wiley J."/>
            <person name="Paul O."/>
            <person name="Allen A."/>
            <person name="Springer E."/>
            <person name="Wright C.L."/>
            <person name="Fields C.J."/>
            <person name="Daniel S.L."/>
            <person name="Ridlon J.M."/>
        </authorList>
    </citation>
    <scope>NUCLEOTIDE SEQUENCE [LARGE SCALE GENOMIC DNA]</scope>
    <source>
        <strain evidence="9 10">ATCC 35704</strain>
    </source>
</reference>
<organism evidence="9 10">
    <name type="scientific">Clostridium scindens (strain ATCC 35704 / DSM 5676 / VPI 13733 / 19)</name>
    <dbReference type="NCBI Taxonomy" id="411468"/>
    <lineage>
        <taxon>Bacteria</taxon>
        <taxon>Bacillati</taxon>
        <taxon>Bacillota</taxon>
        <taxon>Clostridia</taxon>
        <taxon>Lachnospirales</taxon>
        <taxon>Lachnospiraceae</taxon>
    </lineage>
</organism>
<dbReference type="AlphaFoldDB" id="A0A494WX55"/>
<evidence type="ECO:0000256" key="6">
    <source>
        <dbReference type="ARBA" id="ARBA00023136"/>
    </source>
</evidence>
<keyword evidence="3 8" id="KW-0812">Transmembrane</keyword>
<protein>
    <recommendedName>
        <fullName evidence="8">Putative manganese efflux pump MntP</fullName>
    </recommendedName>
</protein>
<feature type="transmembrane region" description="Helical" evidence="8">
    <location>
        <begin position="64"/>
        <end position="85"/>
    </location>
</feature>
<keyword evidence="1 8" id="KW-0813">Transport</keyword>
<dbReference type="GO" id="GO:0005886">
    <property type="term" value="C:plasma membrane"/>
    <property type="evidence" value="ECO:0007669"/>
    <property type="project" value="UniProtKB-SubCell"/>
</dbReference>
<evidence type="ECO:0000256" key="4">
    <source>
        <dbReference type="ARBA" id="ARBA00022989"/>
    </source>
</evidence>
<keyword evidence="6 8" id="KW-0472">Membrane</keyword>
<dbReference type="OrthoDB" id="9811590at2"/>
<keyword evidence="2 8" id="KW-1003">Cell membrane</keyword>
<evidence type="ECO:0000256" key="1">
    <source>
        <dbReference type="ARBA" id="ARBA00022448"/>
    </source>
</evidence>
<dbReference type="PANTHER" id="PTHR35529:SF1">
    <property type="entry name" value="MANGANESE EFFLUX PUMP MNTP-RELATED"/>
    <property type="match status" value="1"/>
</dbReference>
<evidence type="ECO:0000256" key="8">
    <source>
        <dbReference type="HAMAP-Rule" id="MF_01521"/>
    </source>
</evidence>
<comment type="function">
    <text evidence="8">Probably functions as a manganese efflux pump.</text>
</comment>
<dbReference type="GeneID" id="62697760"/>
<evidence type="ECO:0000256" key="3">
    <source>
        <dbReference type="ARBA" id="ARBA00022692"/>
    </source>
</evidence>
<evidence type="ECO:0000256" key="5">
    <source>
        <dbReference type="ARBA" id="ARBA00023065"/>
    </source>
</evidence>
<dbReference type="Pfam" id="PF02659">
    <property type="entry name" value="Mntp"/>
    <property type="match status" value="1"/>
</dbReference>
<feature type="transmembrane region" description="Helical" evidence="8">
    <location>
        <begin position="39"/>
        <end position="58"/>
    </location>
</feature>
<dbReference type="PANTHER" id="PTHR35529">
    <property type="entry name" value="MANGANESE EFFLUX PUMP MNTP-RELATED"/>
    <property type="match status" value="1"/>
</dbReference>
<dbReference type="RefSeq" id="WP_009248653.1">
    <property type="nucleotide sequence ID" value="NZ_CP036170.1"/>
</dbReference>
<comment type="subcellular location">
    <subcellularLocation>
        <location evidence="8">Cell membrane</location>
        <topology evidence="8">Multi-pass membrane protein</topology>
    </subcellularLocation>
</comment>
<proteinExistence type="inferred from homology"/>
<dbReference type="KEGG" id="csci:HDCHBGLK_03583"/>
<evidence type="ECO:0000256" key="2">
    <source>
        <dbReference type="ARBA" id="ARBA00022475"/>
    </source>
</evidence>
<keyword evidence="5 8" id="KW-0406">Ion transport</keyword>
<dbReference type="GO" id="GO:0005384">
    <property type="term" value="F:manganese ion transmembrane transporter activity"/>
    <property type="evidence" value="ECO:0007669"/>
    <property type="project" value="UniProtKB-UniRule"/>
</dbReference>
<dbReference type="InterPro" id="IPR022929">
    <property type="entry name" value="Put_MntP"/>
</dbReference>
<keyword evidence="10" id="KW-1185">Reference proteome</keyword>
<dbReference type="Proteomes" id="UP000289664">
    <property type="component" value="Chromosome"/>
</dbReference>
<feature type="transmembrane region" description="Helical" evidence="8">
    <location>
        <begin position="106"/>
        <end position="126"/>
    </location>
</feature>
<dbReference type="InterPro" id="IPR003810">
    <property type="entry name" value="Mntp/YtaF"/>
</dbReference>
<accession>A0A494WX55</accession>
<name>A0A494WX55_CLOS5</name>
<feature type="transmembrane region" description="Helical" evidence="8">
    <location>
        <begin position="165"/>
        <end position="182"/>
    </location>
</feature>
<evidence type="ECO:0000313" key="10">
    <source>
        <dbReference type="Proteomes" id="UP000289664"/>
    </source>
</evidence>
<sequence>MNIIELFLIAVGLSMDAFAVSVCKGLAMKRCTWGKAGIVGLYFGAFQALMPLIGFFLGVQFKEVITSVDHWIAFILLGIIGANMIREAFGSCDECQDADASLDVRTMLGLAVATSIDALAVGVTFAFLQVEIVPAVSFIGAITFTLSVAGVKIGNIFGTKYQSKAELAGGVILILMGCKILLDHLGMI</sequence>
<comment type="similarity">
    <text evidence="8">Belongs to the MntP (TC 9.B.29) family.</text>
</comment>
<evidence type="ECO:0000256" key="7">
    <source>
        <dbReference type="ARBA" id="ARBA00023211"/>
    </source>
</evidence>
<feature type="transmembrane region" description="Helical" evidence="8">
    <location>
        <begin position="132"/>
        <end position="153"/>
    </location>
</feature>
<keyword evidence="7 8" id="KW-0464">Manganese</keyword>
<gene>
    <name evidence="9" type="primary">mntP_3</name>
    <name evidence="8" type="synonym">mntP</name>
    <name evidence="9" type="ORF">HDCHBGLK_03583</name>
</gene>
<dbReference type="EMBL" id="CP036170">
    <property type="protein sequence ID" value="QBF76166.1"/>
    <property type="molecule type" value="Genomic_DNA"/>
</dbReference>
<dbReference type="HAMAP" id="MF_01521">
    <property type="entry name" value="MntP_pump"/>
    <property type="match status" value="1"/>
</dbReference>
<keyword evidence="4 8" id="KW-1133">Transmembrane helix</keyword>